<keyword evidence="4" id="KW-0812">Transmembrane</keyword>
<gene>
    <name evidence="5" type="ORF">C3K47_17530</name>
</gene>
<dbReference type="CDD" id="cd04647">
    <property type="entry name" value="LbH_MAT_like"/>
    <property type="match status" value="1"/>
</dbReference>
<evidence type="ECO:0000313" key="6">
    <source>
        <dbReference type="Proteomes" id="UP000236893"/>
    </source>
</evidence>
<dbReference type="InterPro" id="IPR001451">
    <property type="entry name" value="Hexapep"/>
</dbReference>
<proteinExistence type="predicted"/>
<dbReference type="EMBL" id="PQVF01000016">
    <property type="protein sequence ID" value="POY34905.1"/>
    <property type="molecule type" value="Genomic_DNA"/>
</dbReference>
<evidence type="ECO:0000256" key="2">
    <source>
        <dbReference type="ARBA" id="ARBA00022737"/>
    </source>
</evidence>
<keyword evidence="6" id="KW-1185">Reference proteome</keyword>
<keyword evidence="2" id="KW-0677">Repeat</keyword>
<accession>A0A2S4ZX68</accession>
<name>A0A2S4ZX68_9SPHI</name>
<dbReference type="OrthoDB" id="9801697at2"/>
<dbReference type="SUPFAM" id="SSF51161">
    <property type="entry name" value="Trimeric LpxA-like enzymes"/>
    <property type="match status" value="1"/>
</dbReference>
<feature type="transmembrane region" description="Helical" evidence="4">
    <location>
        <begin position="12"/>
        <end position="31"/>
    </location>
</feature>
<keyword evidence="1 5" id="KW-0808">Transferase</keyword>
<organism evidence="5 6">
    <name type="scientific">Solitalea longa</name>
    <dbReference type="NCBI Taxonomy" id="2079460"/>
    <lineage>
        <taxon>Bacteria</taxon>
        <taxon>Pseudomonadati</taxon>
        <taxon>Bacteroidota</taxon>
        <taxon>Sphingobacteriia</taxon>
        <taxon>Sphingobacteriales</taxon>
        <taxon>Sphingobacteriaceae</taxon>
        <taxon>Solitalea</taxon>
    </lineage>
</organism>
<keyword evidence="4" id="KW-0472">Membrane</keyword>
<dbReference type="AlphaFoldDB" id="A0A2S4ZX68"/>
<dbReference type="PANTHER" id="PTHR23416:SF78">
    <property type="entry name" value="LIPOPOLYSACCHARIDE BIOSYNTHESIS O-ACETYL TRANSFERASE WBBJ-RELATED"/>
    <property type="match status" value="1"/>
</dbReference>
<dbReference type="PANTHER" id="PTHR23416">
    <property type="entry name" value="SIALIC ACID SYNTHASE-RELATED"/>
    <property type="match status" value="1"/>
</dbReference>
<evidence type="ECO:0000256" key="3">
    <source>
        <dbReference type="ARBA" id="ARBA00023315"/>
    </source>
</evidence>
<dbReference type="GO" id="GO:0016746">
    <property type="term" value="F:acyltransferase activity"/>
    <property type="evidence" value="ECO:0007669"/>
    <property type="project" value="UniProtKB-KW"/>
</dbReference>
<evidence type="ECO:0000256" key="1">
    <source>
        <dbReference type="ARBA" id="ARBA00022679"/>
    </source>
</evidence>
<dbReference type="Gene3D" id="2.160.10.10">
    <property type="entry name" value="Hexapeptide repeat proteins"/>
    <property type="match status" value="1"/>
</dbReference>
<dbReference type="RefSeq" id="WP_103790470.1">
    <property type="nucleotide sequence ID" value="NZ_PQVF01000016.1"/>
</dbReference>
<dbReference type="InterPro" id="IPR018357">
    <property type="entry name" value="Hexapep_transf_CS"/>
</dbReference>
<sequence>MKKRIIKIIDWIFLLLNFIYSNITHYKYIVFRNKLYSYWIKFNFKECSNPSFSKPVYLQGGKYIIIGKNFHSHPRLRIEAIDSYRNKVYQPKIKIGNNVSFNFNCHVAAINKILIKDNVLIGSNVLITDHSHGDTSKENLNTIVVERPLYSKGPVIIEENVWIGENVSVLPGVTIGKNSIIGANTVVSKNVPPDVIVVGNPMRVLMR</sequence>
<keyword evidence="4" id="KW-1133">Transmembrane helix</keyword>
<dbReference type="Pfam" id="PF00132">
    <property type="entry name" value="Hexapep"/>
    <property type="match status" value="1"/>
</dbReference>
<dbReference type="InterPro" id="IPR051159">
    <property type="entry name" value="Hexapeptide_acetyltransf"/>
</dbReference>
<dbReference type="InterPro" id="IPR011004">
    <property type="entry name" value="Trimer_LpxA-like_sf"/>
</dbReference>
<comment type="caution">
    <text evidence="5">The sequence shown here is derived from an EMBL/GenBank/DDBJ whole genome shotgun (WGS) entry which is preliminary data.</text>
</comment>
<reference evidence="5 6" key="1">
    <citation type="submission" date="2018-01" db="EMBL/GenBank/DDBJ databases">
        <authorList>
            <person name="Gaut B.S."/>
            <person name="Morton B.R."/>
            <person name="Clegg M.T."/>
            <person name="Duvall M.R."/>
        </authorList>
    </citation>
    <scope>NUCLEOTIDE SEQUENCE [LARGE SCALE GENOMIC DNA]</scope>
    <source>
        <strain evidence="5 6">HR-AV</strain>
    </source>
</reference>
<evidence type="ECO:0000313" key="5">
    <source>
        <dbReference type="EMBL" id="POY34905.1"/>
    </source>
</evidence>
<evidence type="ECO:0000256" key="4">
    <source>
        <dbReference type="SAM" id="Phobius"/>
    </source>
</evidence>
<dbReference type="PROSITE" id="PS00101">
    <property type="entry name" value="HEXAPEP_TRANSFERASES"/>
    <property type="match status" value="1"/>
</dbReference>
<protein>
    <submittedName>
        <fullName evidence="5">Acyltransferase</fullName>
    </submittedName>
</protein>
<dbReference type="Proteomes" id="UP000236893">
    <property type="component" value="Unassembled WGS sequence"/>
</dbReference>
<keyword evidence="3 5" id="KW-0012">Acyltransferase</keyword>